<dbReference type="RefSeq" id="WP_008484488.1">
    <property type="nucleotide sequence ID" value="NZ_AMRI01000011.1"/>
</dbReference>
<keyword evidence="3" id="KW-1185">Reference proteome</keyword>
<dbReference type="OrthoDB" id="8794567at2"/>
<evidence type="ECO:0000259" key="1">
    <source>
        <dbReference type="Pfam" id="PF04287"/>
    </source>
</evidence>
<dbReference type="PATRIC" id="fig|745411.4.peg.1876"/>
<proteinExistence type="predicted"/>
<feature type="domain" description="YqcC-like" evidence="1">
    <location>
        <begin position="11"/>
        <end position="103"/>
    </location>
</feature>
<dbReference type="PANTHER" id="PTHR39586:SF1">
    <property type="entry name" value="CYTOPLASMIC PROTEIN"/>
    <property type="match status" value="1"/>
</dbReference>
<name>K2JHN8_9GAMM</name>
<dbReference type="STRING" id="745411.B3C1_09568"/>
<dbReference type="Proteomes" id="UP000006755">
    <property type="component" value="Unassembled WGS sequence"/>
</dbReference>
<accession>K2JHN8</accession>
<dbReference type="InterPro" id="IPR007384">
    <property type="entry name" value="UCP006257"/>
</dbReference>
<dbReference type="InterPro" id="IPR023376">
    <property type="entry name" value="YqcC-like_dom"/>
</dbReference>
<organism evidence="2 3">
    <name type="scientific">Gallaecimonas xiamenensis 3-C-1</name>
    <dbReference type="NCBI Taxonomy" id="745411"/>
    <lineage>
        <taxon>Bacteria</taxon>
        <taxon>Pseudomonadati</taxon>
        <taxon>Pseudomonadota</taxon>
        <taxon>Gammaproteobacteria</taxon>
        <taxon>Enterobacterales</taxon>
        <taxon>Gallaecimonadaceae</taxon>
        <taxon>Gallaecimonas</taxon>
    </lineage>
</organism>
<sequence>MADINQRALALMGQIEMEMRLHRLWADTAPSDQALASVEPFAVDTLSFEQWVQFIYLPKLKVMLTLGQAPSNVCVCPMAEESWRHHGERLNPLLDLVADLDELLSGKRVRE</sequence>
<dbReference type="SUPFAM" id="SSF158452">
    <property type="entry name" value="YqcC-like"/>
    <property type="match status" value="1"/>
</dbReference>
<dbReference type="Pfam" id="PF04287">
    <property type="entry name" value="DUF446"/>
    <property type="match status" value="1"/>
</dbReference>
<evidence type="ECO:0000313" key="2">
    <source>
        <dbReference type="EMBL" id="EKE74057.1"/>
    </source>
</evidence>
<dbReference type="AlphaFoldDB" id="K2JHN8"/>
<dbReference type="eggNOG" id="COG3098">
    <property type="taxonomic scope" value="Bacteria"/>
</dbReference>
<reference evidence="2 3" key="1">
    <citation type="journal article" date="2012" name="J. Bacteriol.">
        <title>Genome Sequence of Gallaecimonas xiamenensis Type Strain 3-C-1.</title>
        <authorList>
            <person name="Lai Q."/>
            <person name="Wang L."/>
            <person name="Wang W."/>
            <person name="Shao Z."/>
        </authorList>
    </citation>
    <scope>NUCLEOTIDE SEQUENCE [LARGE SCALE GENOMIC DNA]</scope>
    <source>
        <strain evidence="2 3">3-C-1</strain>
    </source>
</reference>
<dbReference type="Gene3D" id="1.20.1440.40">
    <property type="entry name" value="YqcC-like"/>
    <property type="match status" value="1"/>
</dbReference>
<dbReference type="EMBL" id="AMRI01000011">
    <property type="protein sequence ID" value="EKE74057.1"/>
    <property type="molecule type" value="Genomic_DNA"/>
</dbReference>
<comment type="caution">
    <text evidence="2">The sequence shown here is derived from an EMBL/GenBank/DDBJ whole genome shotgun (WGS) entry which is preliminary data.</text>
</comment>
<protein>
    <recommendedName>
        <fullName evidence="1">YqcC-like domain-containing protein</fullName>
    </recommendedName>
</protein>
<dbReference type="GO" id="GO:0044010">
    <property type="term" value="P:single-species biofilm formation"/>
    <property type="evidence" value="ECO:0007669"/>
    <property type="project" value="TreeGrafter"/>
</dbReference>
<dbReference type="InterPro" id="IPR036814">
    <property type="entry name" value="YqcC-like_sf"/>
</dbReference>
<dbReference type="PANTHER" id="PTHR39586">
    <property type="entry name" value="CYTOPLASMIC PROTEIN-RELATED"/>
    <property type="match status" value="1"/>
</dbReference>
<gene>
    <name evidence="2" type="ORF">B3C1_09568</name>
</gene>
<evidence type="ECO:0000313" key="3">
    <source>
        <dbReference type="Proteomes" id="UP000006755"/>
    </source>
</evidence>